<dbReference type="PANTHER" id="PTHR22604:SF105">
    <property type="entry name" value="TRANS-1,2-DIHYDROBENZENE-1,2-DIOL DEHYDROGENASE"/>
    <property type="match status" value="1"/>
</dbReference>
<dbReference type="InterPro" id="IPR000683">
    <property type="entry name" value="Gfo/Idh/MocA-like_OxRdtase_N"/>
</dbReference>
<feature type="domain" description="GFO/IDH/MocA-like oxidoreductase" evidence="4">
    <location>
        <begin position="135"/>
        <end position="250"/>
    </location>
</feature>
<dbReference type="Pfam" id="PF01408">
    <property type="entry name" value="GFO_IDH_MocA"/>
    <property type="match status" value="1"/>
</dbReference>
<dbReference type="Pfam" id="PF22725">
    <property type="entry name" value="GFO_IDH_MocA_C3"/>
    <property type="match status" value="1"/>
</dbReference>
<comment type="similarity">
    <text evidence="1">Belongs to the Gfo/Idh/MocA family.</text>
</comment>
<name>A0ABP6ZG67_9ACTN</name>
<organism evidence="5 6">
    <name type="scientific">Kineosporia mesophila</name>
    <dbReference type="NCBI Taxonomy" id="566012"/>
    <lineage>
        <taxon>Bacteria</taxon>
        <taxon>Bacillati</taxon>
        <taxon>Actinomycetota</taxon>
        <taxon>Actinomycetes</taxon>
        <taxon>Kineosporiales</taxon>
        <taxon>Kineosporiaceae</taxon>
        <taxon>Kineosporia</taxon>
    </lineage>
</organism>
<feature type="domain" description="Gfo/Idh/MocA-like oxidoreductase N-terminal" evidence="3">
    <location>
        <begin position="7"/>
        <end position="124"/>
    </location>
</feature>
<dbReference type="Gene3D" id="3.40.50.720">
    <property type="entry name" value="NAD(P)-binding Rossmann-like Domain"/>
    <property type="match status" value="1"/>
</dbReference>
<evidence type="ECO:0000256" key="2">
    <source>
        <dbReference type="ARBA" id="ARBA00023002"/>
    </source>
</evidence>
<dbReference type="EMBL" id="BAAAZO010000003">
    <property type="protein sequence ID" value="GAA3605236.1"/>
    <property type="molecule type" value="Genomic_DNA"/>
</dbReference>
<keyword evidence="6" id="KW-1185">Reference proteome</keyword>
<dbReference type="PANTHER" id="PTHR22604">
    <property type="entry name" value="OXIDOREDUCTASES"/>
    <property type="match status" value="1"/>
</dbReference>
<dbReference type="Gene3D" id="3.30.360.10">
    <property type="entry name" value="Dihydrodipicolinate Reductase, domain 2"/>
    <property type="match status" value="1"/>
</dbReference>
<evidence type="ECO:0000259" key="4">
    <source>
        <dbReference type="Pfam" id="PF22725"/>
    </source>
</evidence>
<dbReference type="SUPFAM" id="SSF51735">
    <property type="entry name" value="NAD(P)-binding Rossmann-fold domains"/>
    <property type="match status" value="1"/>
</dbReference>
<keyword evidence="2" id="KW-0560">Oxidoreductase</keyword>
<comment type="caution">
    <text evidence="5">The sequence shown here is derived from an EMBL/GenBank/DDBJ whole genome shotgun (WGS) entry which is preliminary data.</text>
</comment>
<protein>
    <submittedName>
        <fullName evidence="5">Gfo/Idh/MocA family oxidoreductase</fullName>
    </submittedName>
</protein>
<evidence type="ECO:0000259" key="3">
    <source>
        <dbReference type="Pfam" id="PF01408"/>
    </source>
</evidence>
<sequence length="335" mass="35811">MTMTEVLRWGIIGTGGIASRFAADTAFLDEAVVAAVGSRTAERAVEFASTWNVPTSHDSYEGLVSDPEVDAVYVASPHPFHAEHALLAIGAGKHVLVEKPFTMNAVEARTVAEAARKAGVFCMEAMWTRFLPHMAHVRELLAAGAIGEVMALGVDQGMRFEQNPDHRLFSFELGGGALLDLGIYPFSFASMVFGTPQTVRASASPAFTGVDGTTSAVLTYGNGAHATILCSAMVATPMKAWIAGTQGRIELDRQWYTAGSAVTLTKADGSTERFEPRPELIQGRAKGMKFMVAEATRCIQAGQAESPVMPLDETIMIMGILDEVRDQIGLVYPPA</sequence>
<accession>A0ABP6ZG67</accession>
<evidence type="ECO:0000256" key="1">
    <source>
        <dbReference type="ARBA" id="ARBA00010928"/>
    </source>
</evidence>
<evidence type="ECO:0000313" key="5">
    <source>
        <dbReference type="EMBL" id="GAA3605236.1"/>
    </source>
</evidence>
<dbReference type="SUPFAM" id="SSF55347">
    <property type="entry name" value="Glyceraldehyde-3-phosphate dehydrogenase-like, C-terminal domain"/>
    <property type="match status" value="1"/>
</dbReference>
<proteinExistence type="inferred from homology"/>
<dbReference type="InterPro" id="IPR050984">
    <property type="entry name" value="Gfo/Idh/MocA_domain"/>
</dbReference>
<evidence type="ECO:0000313" key="6">
    <source>
        <dbReference type="Proteomes" id="UP001501074"/>
    </source>
</evidence>
<gene>
    <name evidence="5" type="ORF">GCM10022223_21220</name>
</gene>
<dbReference type="InterPro" id="IPR036291">
    <property type="entry name" value="NAD(P)-bd_dom_sf"/>
</dbReference>
<dbReference type="Proteomes" id="UP001501074">
    <property type="component" value="Unassembled WGS sequence"/>
</dbReference>
<reference evidence="6" key="1">
    <citation type="journal article" date="2019" name="Int. J. Syst. Evol. Microbiol.">
        <title>The Global Catalogue of Microorganisms (GCM) 10K type strain sequencing project: providing services to taxonomists for standard genome sequencing and annotation.</title>
        <authorList>
            <consortium name="The Broad Institute Genomics Platform"/>
            <consortium name="The Broad Institute Genome Sequencing Center for Infectious Disease"/>
            <person name="Wu L."/>
            <person name="Ma J."/>
        </authorList>
    </citation>
    <scope>NUCLEOTIDE SEQUENCE [LARGE SCALE GENOMIC DNA]</scope>
    <source>
        <strain evidence="6">JCM 16902</strain>
    </source>
</reference>
<dbReference type="InterPro" id="IPR055170">
    <property type="entry name" value="GFO_IDH_MocA-like_dom"/>
</dbReference>